<feature type="chain" id="PRO_5034137552" description="3-beta hydroxysteroid dehydrogenase/isomerase domain-containing protein" evidence="2">
    <location>
        <begin position="19"/>
        <end position="289"/>
    </location>
</feature>
<keyword evidence="5" id="KW-1185">Reference proteome</keyword>
<dbReference type="AlphaFoldDB" id="A0A8H5MDM7"/>
<dbReference type="GO" id="GO:0006694">
    <property type="term" value="P:steroid biosynthetic process"/>
    <property type="evidence" value="ECO:0007669"/>
    <property type="project" value="InterPro"/>
</dbReference>
<feature type="signal peptide" evidence="2">
    <location>
        <begin position="1"/>
        <end position="18"/>
    </location>
</feature>
<name>A0A8H5MDM7_9AGAR</name>
<dbReference type="Proteomes" id="UP000518752">
    <property type="component" value="Unassembled WGS sequence"/>
</dbReference>
<feature type="domain" description="3-beta hydroxysteroid dehydrogenase/isomerase" evidence="3">
    <location>
        <begin position="79"/>
        <end position="188"/>
    </location>
</feature>
<dbReference type="Pfam" id="PF01073">
    <property type="entry name" value="3Beta_HSD"/>
    <property type="match status" value="1"/>
</dbReference>
<feature type="transmembrane region" description="Helical" evidence="1">
    <location>
        <begin position="78"/>
        <end position="96"/>
    </location>
</feature>
<dbReference type="InterPro" id="IPR036291">
    <property type="entry name" value="NAD(P)-bd_dom_sf"/>
</dbReference>
<keyword evidence="2" id="KW-0732">Signal</keyword>
<evidence type="ECO:0000313" key="4">
    <source>
        <dbReference type="EMBL" id="KAF5390143.1"/>
    </source>
</evidence>
<evidence type="ECO:0000259" key="3">
    <source>
        <dbReference type="Pfam" id="PF01073"/>
    </source>
</evidence>
<dbReference type="SUPFAM" id="SSF51735">
    <property type="entry name" value="NAD(P)-binding Rossmann-fold domains"/>
    <property type="match status" value="1"/>
</dbReference>
<dbReference type="GO" id="GO:0016616">
    <property type="term" value="F:oxidoreductase activity, acting on the CH-OH group of donors, NAD or NADP as acceptor"/>
    <property type="evidence" value="ECO:0007669"/>
    <property type="project" value="InterPro"/>
</dbReference>
<keyword evidence="1" id="KW-0472">Membrane</keyword>
<organism evidence="4 5">
    <name type="scientific">Collybiopsis confluens</name>
    <dbReference type="NCBI Taxonomy" id="2823264"/>
    <lineage>
        <taxon>Eukaryota</taxon>
        <taxon>Fungi</taxon>
        <taxon>Dikarya</taxon>
        <taxon>Basidiomycota</taxon>
        <taxon>Agaricomycotina</taxon>
        <taxon>Agaricomycetes</taxon>
        <taxon>Agaricomycetidae</taxon>
        <taxon>Agaricales</taxon>
        <taxon>Marasmiineae</taxon>
        <taxon>Omphalotaceae</taxon>
        <taxon>Collybiopsis</taxon>
    </lineage>
</organism>
<keyword evidence="1" id="KW-1133">Transmembrane helix</keyword>
<sequence length="289" mass="32604">MILIWVLASSLLLAVAVAVCYLYIQYNDKKSAQIPDRALKYSPERVEPEDVGKLSQQLRAGQTIEATPQLPPKTGRRYIVVGGAGFLGGWIVVQLVQRGENPKNLRVLDIRLPSRHDLLHGIGKDVDYMQVDVSDAEAVQQAFTSPWPQGSSPPSSAITVFHTAANIRFYERAASLLDSSSKVNVNGSVGVHASRFLLWPWQSEPHRFVQEINDDDRRLPTKHSEFFSNYAYSKYLAEQRVRAADKLPSGSGSGLRPGRILRTGVIRRRKSCQRKRGWPWVYRRAQVRR</sequence>
<evidence type="ECO:0000256" key="1">
    <source>
        <dbReference type="SAM" id="Phobius"/>
    </source>
</evidence>
<dbReference type="EMBL" id="JAACJN010000017">
    <property type="protein sequence ID" value="KAF5390143.1"/>
    <property type="molecule type" value="Genomic_DNA"/>
</dbReference>
<evidence type="ECO:0000313" key="5">
    <source>
        <dbReference type="Proteomes" id="UP000518752"/>
    </source>
</evidence>
<comment type="caution">
    <text evidence="4">The sequence shown here is derived from an EMBL/GenBank/DDBJ whole genome shotgun (WGS) entry which is preliminary data.</text>
</comment>
<gene>
    <name evidence="4" type="ORF">D9757_003764</name>
</gene>
<dbReference type="InterPro" id="IPR002225">
    <property type="entry name" value="3Beta_OHSteriod_DH/Estase"/>
</dbReference>
<dbReference type="Gene3D" id="3.40.50.720">
    <property type="entry name" value="NAD(P)-binding Rossmann-like Domain"/>
    <property type="match status" value="1"/>
</dbReference>
<keyword evidence="1" id="KW-0812">Transmembrane</keyword>
<dbReference type="OrthoDB" id="10058185at2759"/>
<protein>
    <recommendedName>
        <fullName evidence="3">3-beta hydroxysteroid dehydrogenase/isomerase domain-containing protein</fullName>
    </recommendedName>
</protein>
<reference evidence="4 5" key="1">
    <citation type="journal article" date="2020" name="ISME J.">
        <title>Uncovering the hidden diversity of litter-decomposition mechanisms in mushroom-forming fungi.</title>
        <authorList>
            <person name="Floudas D."/>
            <person name="Bentzer J."/>
            <person name="Ahren D."/>
            <person name="Johansson T."/>
            <person name="Persson P."/>
            <person name="Tunlid A."/>
        </authorList>
    </citation>
    <scope>NUCLEOTIDE SEQUENCE [LARGE SCALE GENOMIC DNA]</scope>
    <source>
        <strain evidence="4 5">CBS 406.79</strain>
    </source>
</reference>
<evidence type="ECO:0000256" key="2">
    <source>
        <dbReference type="SAM" id="SignalP"/>
    </source>
</evidence>
<accession>A0A8H5MDM7</accession>
<proteinExistence type="predicted"/>